<evidence type="ECO:0000313" key="3">
    <source>
        <dbReference type="Proteomes" id="UP000319160"/>
    </source>
</evidence>
<feature type="region of interest" description="Disordered" evidence="1">
    <location>
        <begin position="283"/>
        <end position="311"/>
    </location>
</feature>
<reference evidence="3" key="1">
    <citation type="submission" date="2019-06" db="EMBL/GenBank/DDBJ databases">
        <title>Draft genome sequence of the griseofulvin-producing fungus Xylaria cubensis strain G536.</title>
        <authorList>
            <person name="Mead M.E."/>
            <person name="Raja H.A."/>
            <person name="Steenwyk J.L."/>
            <person name="Knowles S.L."/>
            <person name="Oberlies N.H."/>
            <person name="Rokas A."/>
        </authorList>
    </citation>
    <scope>NUCLEOTIDE SEQUENCE [LARGE SCALE GENOMIC DNA]</scope>
    <source>
        <strain evidence="3">G536</strain>
    </source>
</reference>
<protein>
    <submittedName>
        <fullName evidence="2">Uncharacterized protein</fullName>
    </submittedName>
</protein>
<sequence>MDDRYPEPDWAMEKEWHWESWKFGMSMDELFTSLHNRFNTWSAPLQSPEAFHHDVWEISNAASTKEELFQALEIRKRQRSEEMAQAWNSIAVHLVGGKSMFTGDHWAYAVRFFRTRSLDHMLAFLYQFLNEEEKEKVKLTTKEHGKRSDNRGKKKNKKDEPLAGFNVDVNTPTSSTTPRPLEGDRDQPSPIHSDSNYPSHHHGKQEYNTDHNMIMPLPSANNKDDDVLALLTPTPSSPTPLVKEMYPPLMTTSSSCSSSSNKDFTSHNPNHMQAQVDRHTSLRSYPCPSISHSPSSSPLSPPPPSFSASPLVDTKIVNTNFVSGPRKRELRQELQLQKQKQKLQLSHNNNSNKNRITKRARRMMTRGKLKAIKPRPKLVIVTPTGKNGLSLTTTTTGDTATVTTSGTITK</sequence>
<evidence type="ECO:0000313" key="2">
    <source>
        <dbReference type="EMBL" id="TRX94762.1"/>
    </source>
</evidence>
<comment type="caution">
    <text evidence="2">The sequence shown here is derived from an EMBL/GenBank/DDBJ whole genome shotgun (WGS) entry which is preliminary data.</text>
</comment>
<organism evidence="2 3">
    <name type="scientific">Xylaria flabelliformis</name>
    <dbReference type="NCBI Taxonomy" id="2512241"/>
    <lineage>
        <taxon>Eukaryota</taxon>
        <taxon>Fungi</taxon>
        <taxon>Dikarya</taxon>
        <taxon>Ascomycota</taxon>
        <taxon>Pezizomycotina</taxon>
        <taxon>Sordariomycetes</taxon>
        <taxon>Xylariomycetidae</taxon>
        <taxon>Xylariales</taxon>
        <taxon>Xylariaceae</taxon>
        <taxon>Xylaria</taxon>
    </lineage>
</organism>
<feature type="compositionally biased region" description="Basic and acidic residues" evidence="1">
    <location>
        <begin position="137"/>
        <end position="161"/>
    </location>
</feature>
<proteinExistence type="predicted"/>
<dbReference type="OrthoDB" id="4366798at2759"/>
<feature type="compositionally biased region" description="Low complexity" evidence="1">
    <location>
        <begin position="284"/>
        <end position="298"/>
    </location>
</feature>
<feature type="compositionally biased region" description="Polar residues" evidence="1">
    <location>
        <begin position="168"/>
        <end position="178"/>
    </location>
</feature>
<feature type="region of interest" description="Disordered" evidence="1">
    <location>
        <begin position="137"/>
        <end position="213"/>
    </location>
</feature>
<accession>A0A553I3J3</accession>
<dbReference type="AlphaFoldDB" id="A0A553I3J3"/>
<evidence type="ECO:0000256" key="1">
    <source>
        <dbReference type="SAM" id="MobiDB-lite"/>
    </source>
</evidence>
<keyword evidence="3" id="KW-1185">Reference proteome</keyword>
<dbReference type="STRING" id="2512241.A0A553I3J3"/>
<feature type="region of interest" description="Disordered" evidence="1">
    <location>
        <begin position="232"/>
        <end position="270"/>
    </location>
</feature>
<dbReference type="EMBL" id="VFLP01000019">
    <property type="protein sequence ID" value="TRX94762.1"/>
    <property type="molecule type" value="Genomic_DNA"/>
</dbReference>
<gene>
    <name evidence="2" type="ORF">FHL15_004223</name>
</gene>
<dbReference type="Proteomes" id="UP000319160">
    <property type="component" value="Unassembled WGS sequence"/>
</dbReference>
<feature type="compositionally biased region" description="Polar residues" evidence="1">
    <location>
        <begin position="261"/>
        <end position="270"/>
    </location>
</feature>
<name>A0A553I3J3_9PEZI</name>